<name>A0A392QFA4_9FABA</name>
<organism evidence="2 3">
    <name type="scientific">Trifolium medium</name>
    <dbReference type="NCBI Taxonomy" id="97028"/>
    <lineage>
        <taxon>Eukaryota</taxon>
        <taxon>Viridiplantae</taxon>
        <taxon>Streptophyta</taxon>
        <taxon>Embryophyta</taxon>
        <taxon>Tracheophyta</taxon>
        <taxon>Spermatophyta</taxon>
        <taxon>Magnoliopsida</taxon>
        <taxon>eudicotyledons</taxon>
        <taxon>Gunneridae</taxon>
        <taxon>Pentapetalae</taxon>
        <taxon>rosids</taxon>
        <taxon>fabids</taxon>
        <taxon>Fabales</taxon>
        <taxon>Fabaceae</taxon>
        <taxon>Papilionoideae</taxon>
        <taxon>50 kb inversion clade</taxon>
        <taxon>NPAAA clade</taxon>
        <taxon>Hologalegina</taxon>
        <taxon>IRL clade</taxon>
        <taxon>Trifolieae</taxon>
        <taxon>Trifolium</taxon>
    </lineage>
</organism>
<dbReference type="AlphaFoldDB" id="A0A392QFA4"/>
<reference evidence="2 3" key="1">
    <citation type="journal article" date="2018" name="Front. Plant Sci.">
        <title>Red Clover (Trifolium pratense) and Zigzag Clover (T. medium) - A Picture of Genomic Similarities and Differences.</title>
        <authorList>
            <person name="Dluhosova J."/>
            <person name="Istvanek J."/>
            <person name="Nedelnik J."/>
            <person name="Repkova J."/>
        </authorList>
    </citation>
    <scope>NUCLEOTIDE SEQUENCE [LARGE SCALE GENOMIC DNA]</scope>
    <source>
        <strain evidence="3">cv. 10/8</strain>
        <tissue evidence="2">Leaf</tissue>
    </source>
</reference>
<comment type="caution">
    <text evidence="2">The sequence shown here is derived from an EMBL/GenBank/DDBJ whole genome shotgun (WGS) entry which is preliminary data.</text>
</comment>
<keyword evidence="3" id="KW-1185">Reference proteome</keyword>
<feature type="compositionally biased region" description="Basic residues" evidence="1">
    <location>
        <begin position="1"/>
        <end position="13"/>
    </location>
</feature>
<evidence type="ECO:0000256" key="1">
    <source>
        <dbReference type="SAM" id="MobiDB-lite"/>
    </source>
</evidence>
<evidence type="ECO:0000313" key="2">
    <source>
        <dbReference type="EMBL" id="MCI22400.1"/>
    </source>
</evidence>
<feature type="region of interest" description="Disordered" evidence="1">
    <location>
        <begin position="94"/>
        <end position="116"/>
    </location>
</feature>
<feature type="compositionally biased region" description="Basic and acidic residues" evidence="1">
    <location>
        <begin position="23"/>
        <end position="32"/>
    </location>
</feature>
<accession>A0A392QFA4</accession>
<protein>
    <submittedName>
        <fullName evidence="2">Uncharacterized protein</fullName>
    </submittedName>
</protein>
<proteinExistence type="predicted"/>
<sequence>MKSHNGRLPRPQRKTQTFTNPQREYKDGKDITQNRPKTAITLRITTRWARTYPDRYFKTSKLTRTAQTTDQLRTISNTSNETPTNLMKQGYAKAITSSRSTQTRRRLRPNIITSVI</sequence>
<dbReference type="EMBL" id="LXQA010130310">
    <property type="protein sequence ID" value="MCI22400.1"/>
    <property type="molecule type" value="Genomic_DNA"/>
</dbReference>
<dbReference type="Proteomes" id="UP000265520">
    <property type="component" value="Unassembled WGS sequence"/>
</dbReference>
<evidence type="ECO:0000313" key="3">
    <source>
        <dbReference type="Proteomes" id="UP000265520"/>
    </source>
</evidence>
<feature type="region of interest" description="Disordered" evidence="1">
    <location>
        <begin position="1"/>
        <end position="35"/>
    </location>
</feature>